<feature type="compositionally biased region" description="Polar residues" evidence="1">
    <location>
        <begin position="1"/>
        <end position="10"/>
    </location>
</feature>
<proteinExistence type="predicted"/>
<comment type="caution">
    <text evidence="3">The sequence shown here is derived from an EMBL/GenBank/DDBJ whole genome shotgun (WGS) entry which is preliminary data.</text>
</comment>
<keyword evidence="2" id="KW-0812">Transmembrane</keyword>
<reference evidence="3 4" key="1">
    <citation type="submission" date="2019-07" db="EMBL/GenBank/DDBJ databases">
        <title>Whole genome shotgun sequence of Segetibacter aerophilus NBRC 106135.</title>
        <authorList>
            <person name="Hosoyama A."/>
            <person name="Uohara A."/>
            <person name="Ohji S."/>
            <person name="Ichikawa N."/>
        </authorList>
    </citation>
    <scope>NUCLEOTIDE SEQUENCE [LARGE SCALE GENOMIC DNA]</scope>
    <source>
        <strain evidence="3 4">NBRC 106135</strain>
    </source>
</reference>
<dbReference type="EMBL" id="BJYT01000039">
    <property type="protein sequence ID" value="GEO12094.1"/>
    <property type="molecule type" value="Genomic_DNA"/>
</dbReference>
<keyword evidence="4" id="KW-1185">Reference proteome</keyword>
<accession>A0A512BJG4</accession>
<dbReference type="AlphaFoldDB" id="A0A512BJG4"/>
<evidence type="ECO:0000256" key="1">
    <source>
        <dbReference type="SAM" id="MobiDB-lite"/>
    </source>
</evidence>
<organism evidence="3 4">
    <name type="scientific">Segetibacter aerophilus</name>
    <dbReference type="NCBI Taxonomy" id="670293"/>
    <lineage>
        <taxon>Bacteria</taxon>
        <taxon>Pseudomonadati</taxon>
        <taxon>Bacteroidota</taxon>
        <taxon>Chitinophagia</taxon>
        <taxon>Chitinophagales</taxon>
        <taxon>Chitinophagaceae</taxon>
        <taxon>Segetibacter</taxon>
    </lineage>
</organism>
<evidence type="ECO:0000256" key="2">
    <source>
        <dbReference type="SAM" id="Phobius"/>
    </source>
</evidence>
<keyword evidence="2" id="KW-1133">Transmembrane helix</keyword>
<evidence type="ECO:0000313" key="4">
    <source>
        <dbReference type="Proteomes" id="UP000321513"/>
    </source>
</evidence>
<sequence>MRPKSPSNPARPSRPHLPLSPSSVEDWLVEELLSVDCATIGVVNPKNAEKVTTPINFEIVFIVYVLITVLKEVTVPSQQLFLLFSYIACNQLYAFNYLQFIIMIK</sequence>
<evidence type="ECO:0000313" key="3">
    <source>
        <dbReference type="EMBL" id="GEO12094.1"/>
    </source>
</evidence>
<keyword evidence="2" id="KW-0472">Membrane</keyword>
<feature type="transmembrane region" description="Helical" evidence="2">
    <location>
        <begin position="80"/>
        <end position="104"/>
    </location>
</feature>
<name>A0A512BJG4_9BACT</name>
<dbReference type="Proteomes" id="UP000321513">
    <property type="component" value="Unassembled WGS sequence"/>
</dbReference>
<gene>
    <name evidence="3" type="ORF">SAE01_45900</name>
</gene>
<protein>
    <submittedName>
        <fullName evidence="3">Uncharacterized protein</fullName>
    </submittedName>
</protein>
<feature type="transmembrane region" description="Helical" evidence="2">
    <location>
        <begin position="55"/>
        <end position="74"/>
    </location>
</feature>
<feature type="region of interest" description="Disordered" evidence="1">
    <location>
        <begin position="1"/>
        <end position="20"/>
    </location>
</feature>